<feature type="region of interest" description="Disordered" evidence="11">
    <location>
        <begin position="2045"/>
        <end position="2084"/>
    </location>
</feature>
<dbReference type="InterPro" id="IPR003594">
    <property type="entry name" value="HATPase_dom"/>
</dbReference>
<dbReference type="SUPFAM" id="SSF55781">
    <property type="entry name" value="GAF domain-like"/>
    <property type="match status" value="1"/>
</dbReference>
<feature type="compositionally biased region" description="Low complexity" evidence="11">
    <location>
        <begin position="893"/>
        <end position="906"/>
    </location>
</feature>
<feature type="transmembrane region" description="Helical" evidence="12">
    <location>
        <begin position="577"/>
        <end position="594"/>
    </location>
</feature>
<comment type="subcellular location">
    <subcellularLocation>
        <location evidence="1">Endoplasmic reticulum membrane</location>
        <topology evidence="1">Multi-pass membrane protein</topology>
    </subcellularLocation>
</comment>
<dbReference type="SUPFAM" id="SSF52172">
    <property type="entry name" value="CheY-like"/>
    <property type="match status" value="1"/>
</dbReference>
<proteinExistence type="inferred from homology"/>
<evidence type="ECO:0000256" key="7">
    <source>
        <dbReference type="ARBA" id="ARBA00022824"/>
    </source>
</evidence>
<dbReference type="GO" id="GO:0005789">
    <property type="term" value="C:endoplasmic reticulum membrane"/>
    <property type="evidence" value="ECO:0007669"/>
    <property type="project" value="UniProtKB-SubCell"/>
</dbReference>
<feature type="compositionally biased region" description="Polar residues" evidence="11">
    <location>
        <begin position="1094"/>
        <end position="1103"/>
    </location>
</feature>
<evidence type="ECO:0000259" key="14">
    <source>
        <dbReference type="PROSITE" id="PS50110"/>
    </source>
</evidence>
<feature type="transmembrane region" description="Helical" evidence="12">
    <location>
        <begin position="226"/>
        <end position="250"/>
    </location>
</feature>
<dbReference type="GO" id="GO:0043048">
    <property type="term" value="P:dolichyl monophosphate biosynthetic process"/>
    <property type="evidence" value="ECO:0007669"/>
    <property type="project" value="TreeGrafter"/>
</dbReference>
<dbReference type="InterPro" id="IPR005467">
    <property type="entry name" value="His_kinase_dom"/>
</dbReference>
<gene>
    <name evidence="15" type="ORF">CVT26_005751</name>
</gene>
<feature type="compositionally biased region" description="Polar residues" evidence="11">
    <location>
        <begin position="1066"/>
        <end position="1087"/>
    </location>
</feature>
<dbReference type="InParanoid" id="A0A409VPQ3"/>
<evidence type="ECO:0000313" key="16">
    <source>
        <dbReference type="Proteomes" id="UP000284706"/>
    </source>
</evidence>
<dbReference type="InterPro" id="IPR004358">
    <property type="entry name" value="Sig_transdc_His_kin-like_C"/>
</dbReference>
<feature type="transmembrane region" description="Helical" evidence="12">
    <location>
        <begin position="376"/>
        <end position="399"/>
    </location>
</feature>
<dbReference type="Proteomes" id="UP000284706">
    <property type="component" value="Unassembled WGS sequence"/>
</dbReference>
<dbReference type="PANTHER" id="PTHR13205">
    <property type="entry name" value="TRANSMEMBRANE PROTEIN 15-RELATED"/>
    <property type="match status" value="1"/>
</dbReference>
<feature type="compositionally biased region" description="Low complexity" evidence="11">
    <location>
        <begin position="33"/>
        <end position="47"/>
    </location>
</feature>
<dbReference type="SMART" id="SM00448">
    <property type="entry name" value="REC"/>
    <property type="match status" value="1"/>
</dbReference>
<feature type="domain" description="Response regulatory" evidence="14">
    <location>
        <begin position="2129"/>
        <end position="2254"/>
    </location>
</feature>
<dbReference type="InterPro" id="IPR011006">
    <property type="entry name" value="CheY-like_superfamily"/>
</dbReference>
<keyword evidence="9 12" id="KW-0472">Membrane</keyword>
<keyword evidence="7" id="KW-0256">Endoplasmic reticulum</keyword>
<dbReference type="PROSITE" id="PS50110">
    <property type="entry name" value="RESPONSE_REGULATORY"/>
    <property type="match status" value="1"/>
</dbReference>
<feature type="compositionally biased region" description="Low complexity" evidence="11">
    <location>
        <begin position="754"/>
        <end position="772"/>
    </location>
</feature>
<keyword evidence="16" id="KW-1185">Reference proteome</keyword>
<dbReference type="STRING" id="231916.A0A409VPQ3"/>
<feature type="transmembrane region" description="Helical" evidence="12">
    <location>
        <begin position="329"/>
        <end position="355"/>
    </location>
</feature>
<feature type="transmembrane region" description="Helical" evidence="12">
    <location>
        <begin position="256"/>
        <end position="277"/>
    </location>
</feature>
<evidence type="ECO:0000256" key="11">
    <source>
        <dbReference type="SAM" id="MobiDB-lite"/>
    </source>
</evidence>
<feature type="region of interest" description="Disordered" evidence="11">
    <location>
        <begin position="726"/>
        <end position="772"/>
    </location>
</feature>
<dbReference type="Gene3D" id="3.40.50.2300">
    <property type="match status" value="1"/>
</dbReference>
<comment type="caution">
    <text evidence="15">The sequence shown here is derived from an EMBL/GenBank/DDBJ whole genome shotgun (WGS) entry which is preliminary data.</text>
</comment>
<sequence>DTRKHQQNGPRFRRRLGSAIVEASERAKVQDWSTSYHAGSSSPGSRSSTDDETDDDYDFRGRANSQKRLRNGDTAQAFLTSSGQGSKRNTLLASNKKDFGYVWMSVPKNYRECRDDGISTGLLLGPLIALSLLFASIKQVSSNSVALPAGWLIEKPRVLQNPRAQLTAAQAALLSRYSLVNLSTFCATILLLHVCASWWIEARVRKDGSVEGERASVPRSEGRRSWYYVLFTLGSSVFMVALKIILPIYGINLWTYLNLFEATIASLFFQFTLYVALRLAHRGFTLGELGLTCFGGTALCLEFLNITIARIWPITTPYIRTYRLPTPLLIFQIALIVGSFLTGFLLSPFLVLSRNIAQRPVYRLRFPQEKERNRKYYALGFYVGSFLIISLLIGLWTRWCLGNRDPWLWVIFRILEGKKKWTRPALLSYWALLGIISVAGWNRQLARSRRFRLRNPVPAAEAIAAINSADTSVSVADGTVPNPSTTTSSSMVPLDMFTFPTSFPNIPNLPNAPNVTNVATDLLDAADKHVPTLGLNARRKFFHGLAVVMFVPGIAVDPAFTHLSFSAAFAMFTFAEYVRYFAIYPFGASIHLFMNDFLDHRDSGTAILSHFYLLTGCAGSLWLEGPSQLLQFTGVLTLGLGDAAASIVGRRVGVHRWSPTTSKTVEGSLAFVAVVYAAALVLRLAGCAEPFSPDGFSKRPKLDTELLGRPSLKSVVSTPSSIERPHISGYMVQQRSTKRPSRPSTAPSVTSDGSSLLPSIPTPSSSSSLSSISSAESLNFGNRPILNGTDVVRPMQTLLEDDADLPASASYGHRAESYPPEPTLEPVDSPSSLSAVENVTISNSSDYDWATFISAYAAGRWDPRRTPNPPRSCQQVLSDSHRLSNYELPTKPPVVEVSAEVPAENADSQKQTQETGDSSKPDDRPLSISPLPPSLSGQSVTSPGSIASLPSMPLRLPTHRFRNSFSTSLPNNAPNQSSAMVSDLRTTVATMRWAAARVDISPLALPSPERELADPLHGVTATIPGSHPLDTTIIDHAITPGGTRRPRLNGFWEGTIDVDNSAKKSTQLSAIADSPSETAMTSDTSAGSDPMVSRASTSPTTPQEKPDEVDVSPIPSDPVAPHSVLPPVPPPATAPAFASRPEDALASTDYFGYQDHPISEPEPLSRESSSSATPPPPAPVIVREAQSIPEEGPLSVPALPRRVCLTRQTSSPLPDTSPPNTRYIGGRVPTESLASVKLGKAAKEERMFGDLGYLAPPYPPDELERRRALYKWAFFTRFMIFAASFNIWNTGPDINFDRIAHLAKLVFNTKGVLISLIDGHEQWYKSEYCSGDEPMVVLDTLKDWRFEKNPLVTGPPNIRFYAGAPLRTQDGFNLGTLEVLDDQPRADFSPRQRHTLKEFAAIAMREMELWKDKIQLRIRDRIQNSMEQFSRECLEIETDVQEGMERTDLLVGSSMDKVYDRAAKLVKRTLDVEGVIVMDVSHCEVLESMSAEGSVSVNMHHGEPGMEMTRRQLTAEEYFKLNSFFEKFPDGRISEGIIPPSFRPFLPTHVQYALTVPIFNIDKRPFALLCAYNTHEHAKRFLEGYELSYLRAIGVIILSAVLKRRMILADKAKGLFISKYVSIVLSDRPDYLPPIQYFPRASYSVTWRHDSALNHSQQSFLQTVQACGTSLVETVNHVLDFTKLSGNSKAGGVENVIVPTTVDLMQLVEEAVDGCWIGHRARTAIMEDSGIGSVYSPPKEDHGSPVATRRKHVETVVDIGYRPQGWTVKCEKGGIRRVLMNLFGNSLKFTSDGYVHVLLRQLPPSEDDPPDKIKVELAVFDTGKGISQNFLKNQLFHPFSQENPLQTGTGLGLAIVSSIVTSENVGGKVDVWSEEGVGTEIKVTFPAEVQDAAFLPPVPEMEPFKSDDSDPLPTVSMIGFSSTHKGVQLLKTTLETYLTSWWGFQIVDEGARIVIVNEDTAPIVAATERRDTSRAFIILSGARGNPTVMSIASEHERIGGFCRILYKPGGPSRLRAVLKLSLHALKIGTRTPSPMRMMDDPMERSVSGGSIFRRNSEEANTRRITPRRPLMTPRSSTANPLPTRWELARTEETSEATDPDAPVPAISIGSGGSLLKSSVGSLAPGRRFRVLVVEDNSILRNLLIKWLSNKGYDYFSAVDGRDGVSVFEKEGPFDVVLLDLSMPVLDGIGATTEIRRVETKKAKDSVDMRPSRILALTGMSSLEDKRRAFEAGVDGYLVKPVAFKVLDDMFHKLGVS</sequence>
<evidence type="ECO:0000256" key="12">
    <source>
        <dbReference type="SAM" id="Phobius"/>
    </source>
</evidence>
<feature type="region of interest" description="Disordered" evidence="11">
    <location>
        <begin position="28"/>
        <end position="66"/>
    </location>
</feature>
<dbReference type="PRINTS" id="PR00344">
    <property type="entry name" value="BCTRLSENSOR"/>
</dbReference>
<feature type="region of interest" description="Disordered" evidence="11">
    <location>
        <begin position="1152"/>
        <end position="1180"/>
    </location>
</feature>
<feature type="transmembrane region" description="Helical" evidence="12">
    <location>
        <begin position="629"/>
        <end position="648"/>
    </location>
</feature>
<evidence type="ECO:0000256" key="1">
    <source>
        <dbReference type="ARBA" id="ARBA00004477"/>
    </source>
</evidence>
<dbReference type="SUPFAM" id="SSF55874">
    <property type="entry name" value="ATPase domain of HSP90 chaperone/DNA topoisomerase II/histidine kinase"/>
    <property type="match status" value="1"/>
</dbReference>
<evidence type="ECO:0000256" key="4">
    <source>
        <dbReference type="ARBA" id="ARBA00022679"/>
    </source>
</evidence>
<dbReference type="InterPro" id="IPR001789">
    <property type="entry name" value="Sig_transdc_resp-reg_receiver"/>
</dbReference>
<feature type="transmembrane region" description="Helical" evidence="12">
    <location>
        <begin position="289"/>
        <end position="309"/>
    </location>
</feature>
<feature type="modified residue" description="4-aspartylphosphate" evidence="10">
    <location>
        <position position="2179"/>
    </location>
</feature>
<dbReference type="GO" id="GO:0004168">
    <property type="term" value="F:dolichol kinase activity"/>
    <property type="evidence" value="ECO:0007669"/>
    <property type="project" value="UniProtKB-EC"/>
</dbReference>
<evidence type="ECO:0000256" key="3">
    <source>
        <dbReference type="ARBA" id="ARBA00012132"/>
    </source>
</evidence>
<evidence type="ECO:0000256" key="10">
    <source>
        <dbReference type="PROSITE-ProRule" id="PRU00169"/>
    </source>
</evidence>
<dbReference type="Pfam" id="PF01590">
    <property type="entry name" value="GAF"/>
    <property type="match status" value="1"/>
</dbReference>
<feature type="transmembrane region" description="Helical" evidence="12">
    <location>
        <begin position="118"/>
        <end position="137"/>
    </location>
</feature>
<feature type="transmembrane region" description="Helical" evidence="12">
    <location>
        <begin position="179"/>
        <end position="200"/>
    </location>
</feature>
<organism evidence="15 16">
    <name type="scientific">Gymnopilus dilepis</name>
    <dbReference type="NCBI Taxonomy" id="231916"/>
    <lineage>
        <taxon>Eukaryota</taxon>
        <taxon>Fungi</taxon>
        <taxon>Dikarya</taxon>
        <taxon>Basidiomycota</taxon>
        <taxon>Agaricomycotina</taxon>
        <taxon>Agaricomycetes</taxon>
        <taxon>Agaricomycetidae</taxon>
        <taxon>Agaricales</taxon>
        <taxon>Agaricineae</taxon>
        <taxon>Hymenogastraceae</taxon>
        <taxon>Gymnopilus</taxon>
    </lineage>
</organism>
<dbReference type="InterPro" id="IPR003018">
    <property type="entry name" value="GAF"/>
</dbReference>
<dbReference type="Pfam" id="PF02518">
    <property type="entry name" value="HATPase_c"/>
    <property type="match status" value="1"/>
</dbReference>
<keyword evidence="5 12" id="KW-0812">Transmembrane</keyword>
<dbReference type="PROSITE" id="PS50109">
    <property type="entry name" value="HIS_KIN"/>
    <property type="match status" value="1"/>
</dbReference>
<evidence type="ECO:0000256" key="2">
    <source>
        <dbReference type="ARBA" id="ARBA00010794"/>
    </source>
</evidence>
<name>A0A409VPQ3_9AGAR</name>
<feature type="region of interest" description="Disordered" evidence="11">
    <location>
        <begin position="860"/>
        <end position="952"/>
    </location>
</feature>
<feature type="region of interest" description="Disordered" evidence="11">
    <location>
        <begin position="1066"/>
        <end position="1140"/>
    </location>
</feature>
<dbReference type="SMART" id="SM00387">
    <property type="entry name" value="HATPase_c"/>
    <property type="match status" value="1"/>
</dbReference>
<feature type="compositionally biased region" description="Polar residues" evidence="11">
    <location>
        <begin position="742"/>
        <end position="753"/>
    </location>
</feature>
<dbReference type="Pfam" id="PF00072">
    <property type="entry name" value="Response_reg"/>
    <property type="match status" value="1"/>
</dbReference>
<evidence type="ECO:0000259" key="13">
    <source>
        <dbReference type="PROSITE" id="PS50109"/>
    </source>
</evidence>
<keyword evidence="10" id="KW-0597">Phosphoprotein</keyword>
<dbReference type="EMBL" id="NHYE01005600">
    <property type="protein sequence ID" value="PPQ68218.1"/>
    <property type="molecule type" value="Genomic_DNA"/>
</dbReference>
<evidence type="ECO:0000256" key="9">
    <source>
        <dbReference type="ARBA" id="ARBA00023136"/>
    </source>
</evidence>
<protein>
    <recommendedName>
        <fullName evidence="3">dolichol kinase</fullName>
        <ecNumber evidence="3">2.7.1.108</ecNumber>
    </recommendedName>
</protein>
<dbReference type="GO" id="GO:0000160">
    <property type="term" value="P:phosphorelay signal transduction system"/>
    <property type="evidence" value="ECO:0007669"/>
    <property type="project" value="InterPro"/>
</dbReference>
<feature type="transmembrane region" description="Helical" evidence="12">
    <location>
        <begin position="606"/>
        <end position="623"/>
    </location>
</feature>
<feature type="region of interest" description="Disordered" evidence="11">
    <location>
        <begin position="810"/>
        <end position="831"/>
    </location>
</feature>
<dbReference type="InterPro" id="IPR036890">
    <property type="entry name" value="HATPase_C_sf"/>
</dbReference>
<evidence type="ECO:0000313" key="15">
    <source>
        <dbReference type="EMBL" id="PPQ68218.1"/>
    </source>
</evidence>
<keyword evidence="6" id="KW-0418">Kinase</keyword>
<dbReference type="PANTHER" id="PTHR13205:SF15">
    <property type="entry name" value="DOLICHOL KINASE"/>
    <property type="match status" value="1"/>
</dbReference>
<feature type="transmembrane region" description="Helical" evidence="12">
    <location>
        <begin position="541"/>
        <end position="565"/>
    </location>
</feature>
<keyword evidence="4" id="KW-0808">Transferase</keyword>
<dbReference type="OrthoDB" id="21225at2759"/>
<dbReference type="InterPro" id="IPR032974">
    <property type="entry name" value="Polypren_kinase"/>
</dbReference>
<reference evidence="15 16" key="1">
    <citation type="journal article" date="2018" name="Evol. Lett.">
        <title>Horizontal gene cluster transfer increased hallucinogenic mushroom diversity.</title>
        <authorList>
            <person name="Reynolds H.T."/>
            <person name="Vijayakumar V."/>
            <person name="Gluck-Thaler E."/>
            <person name="Korotkin H.B."/>
            <person name="Matheny P.B."/>
            <person name="Slot J.C."/>
        </authorList>
    </citation>
    <scope>NUCLEOTIDE SEQUENCE [LARGE SCALE GENOMIC DNA]</scope>
    <source>
        <strain evidence="15 16">SRW20</strain>
    </source>
</reference>
<evidence type="ECO:0000256" key="5">
    <source>
        <dbReference type="ARBA" id="ARBA00022692"/>
    </source>
</evidence>
<feature type="compositionally biased region" description="Pro residues" evidence="11">
    <location>
        <begin position="1124"/>
        <end position="1133"/>
    </location>
</feature>
<accession>A0A409VPQ3</accession>
<evidence type="ECO:0000256" key="8">
    <source>
        <dbReference type="ARBA" id="ARBA00022989"/>
    </source>
</evidence>
<dbReference type="EC" id="2.7.1.108" evidence="3"/>
<dbReference type="CDD" id="cd17546">
    <property type="entry name" value="REC_hyHK_CKI1_RcsC-like"/>
    <property type="match status" value="1"/>
</dbReference>
<keyword evidence="8 12" id="KW-1133">Transmembrane helix</keyword>
<comment type="similarity">
    <text evidence="2">Belongs to the polyprenol kinase family.</text>
</comment>
<feature type="domain" description="Histidine kinase" evidence="13">
    <location>
        <begin position="1775"/>
        <end position="1889"/>
    </location>
</feature>
<evidence type="ECO:0000256" key="6">
    <source>
        <dbReference type="ARBA" id="ARBA00022777"/>
    </source>
</evidence>
<feature type="transmembrane region" description="Helical" evidence="12">
    <location>
        <begin position="425"/>
        <end position="442"/>
    </location>
</feature>
<feature type="transmembrane region" description="Helical" evidence="12">
    <location>
        <begin position="669"/>
        <end position="686"/>
    </location>
</feature>
<dbReference type="Gene3D" id="3.30.565.10">
    <property type="entry name" value="Histidine kinase-like ATPase, C-terminal domain"/>
    <property type="match status" value="1"/>
</dbReference>
<feature type="non-terminal residue" evidence="15">
    <location>
        <position position="1"/>
    </location>
</feature>